<organism evidence="4 5">
    <name type="scientific">Corynebacterium zhongnanshanii</name>
    <dbReference type="NCBI Taxonomy" id="2768834"/>
    <lineage>
        <taxon>Bacteria</taxon>
        <taxon>Bacillati</taxon>
        <taxon>Actinomycetota</taxon>
        <taxon>Actinomycetes</taxon>
        <taxon>Mycobacteriales</taxon>
        <taxon>Corynebacteriaceae</taxon>
        <taxon>Corynebacterium</taxon>
    </lineage>
</organism>
<keyword evidence="5" id="KW-1185">Reference proteome</keyword>
<evidence type="ECO:0000256" key="1">
    <source>
        <dbReference type="ARBA" id="ARBA00022988"/>
    </source>
</evidence>
<dbReference type="PANTHER" id="PTHR33620">
    <property type="entry name" value="UREASE ACCESSORY PROTEIN F"/>
    <property type="match status" value="1"/>
</dbReference>
<dbReference type="Gene3D" id="1.10.4190.10">
    <property type="entry name" value="Urease accessory protein UreF"/>
    <property type="match status" value="1"/>
</dbReference>
<keyword evidence="1 3" id="KW-0996">Nickel insertion</keyword>
<dbReference type="Pfam" id="PF01730">
    <property type="entry name" value="UreF"/>
    <property type="match status" value="1"/>
</dbReference>
<dbReference type="EMBL" id="WBZJ01000001">
    <property type="protein sequence ID" value="KAB3523584.1"/>
    <property type="molecule type" value="Genomic_DNA"/>
</dbReference>
<dbReference type="HAMAP" id="MF_01385">
    <property type="entry name" value="UreF"/>
    <property type="match status" value="1"/>
</dbReference>
<evidence type="ECO:0000256" key="2">
    <source>
        <dbReference type="ARBA" id="ARBA00023186"/>
    </source>
</evidence>
<gene>
    <name evidence="3" type="primary">ureF</name>
    <name evidence="4" type="ORF">F8377_00450</name>
</gene>
<dbReference type="PANTHER" id="PTHR33620:SF1">
    <property type="entry name" value="UREASE ACCESSORY PROTEIN F"/>
    <property type="match status" value="1"/>
</dbReference>
<evidence type="ECO:0000313" key="5">
    <source>
        <dbReference type="Proteomes" id="UP000436181"/>
    </source>
</evidence>
<evidence type="ECO:0000313" key="4">
    <source>
        <dbReference type="EMBL" id="KAB3523584.1"/>
    </source>
</evidence>
<reference evidence="4 5" key="1">
    <citation type="submission" date="2019-10" db="EMBL/GenBank/DDBJ databases">
        <title>Corynebacterium sp novel species isolated from the respiratory tract of Marmot.</title>
        <authorList>
            <person name="Zhang G."/>
        </authorList>
    </citation>
    <scope>NUCLEOTIDE SEQUENCE [LARGE SCALE GENOMIC DNA]</scope>
    <source>
        <strain evidence="4 5">336</strain>
    </source>
</reference>
<comment type="similarity">
    <text evidence="3">Belongs to the UreF family.</text>
</comment>
<keyword evidence="3" id="KW-0963">Cytoplasm</keyword>
<name>A0ABQ6VH96_9CORY</name>
<accession>A0ABQ6VH96</accession>
<sequence length="262" mass="28165">MDSVMHSVVYGDSAYPSGRYTLSNGLEGLVQTGRVAGAEQAGQALLDHLRHASAPADGVATAVAVELSCQFDAQRAPEQHTPNRRASGDSVVALLCAADEELSATKVTDAVRRASTRVGRQTLSVYAQVHSRLSEQQNTQGLLELYMDHVTSRRTAGNQAVALGLIHQRHGLDAAHAVAVEMMGVAMGWASAALRLRQCDHIGAQVMVERARPLMKELAEECVEKALWMVECQDMRHIGSSSPALDLASAAHQYAPARLFMN</sequence>
<comment type="function">
    <text evidence="3">Required for maturation of urease via the functional incorporation of the urease nickel metallocenter.</text>
</comment>
<evidence type="ECO:0000256" key="3">
    <source>
        <dbReference type="HAMAP-Rule" id="MF_01385"/>
    </source>
</evidence>
<proteinExistence type="inferred from homology"/>
<comment type="subunit">
    <text evidence="3">UreD, UreF and UreG form a complex that acts as a GTP-hydrolysis-dependent molecular chaperone, activating the urease apoprotein by helping to assemble the nickel containing metallocenter of UreC. The UreE protein probably delivers the nickel.</text>
</comment>
<dbReference type="InterPro" id="IPR038277">
    <property type="entry name" value="UreF_sf"/>
</dbReference>
<comment type="caution">
    <text evidence="4">The sequence shown here is derived from an EMBL/GenBank/DDBJ whole genome shotgun (WGS) entry which is preliminary data.</text>
</comment>
<dbReference type="Proteomes" id="UP000436181">
    <property type="component" value="Unassembled WGS sequence"/>
</dbReference>
<dbReference type="InterPro" id="IPR002639">
    <property type="entry name" value="UreF"/>
</dbReference>
<comment type="subcellular location">
    <subcellularLocation>
        <location evidence="3">Cytoplasm</location>
    </subcellularLocation>
</comment>
<protein>
    <recommendedName>
        <fullName evidence="3">Urease accessory protein UreF</fullName>
    </recommendedName>
</protein>
<keyword evidence="2 3" id="KW-0143">Chaperone</keyword>